<dbReference type="EMBL" id="WUBZ01000006">
    <property type="protein sequence ID" value="MWV54029.1"/>
    <property type="molecule type" value="Genomic_DNA"/>
</dbReference>
<keyword evidence="4" id="KW-1185">Reference proteome</keyword>
<sequence>MNQNIKITAKFIVVGDRVLIKPKSLDERTKSGIYLPPGVQEKEKIQSGYIIKTGPGYPVGPPPESDEPWKESAATPQYIPLQAQVGDLAIFLQSSAHEIDYDRERYIIVPNSAILLLVREDDDIEYYLK</sequence>
<dbReference type="InterPro" id="IPR037124">
    <property type="entry name" value="Chaperonin_GroES_sf"/>
</dbReference>
<protein>
    <submittedName>
        <fullName evidence="3">Co-chaperone GroES</fullName>
    </submittedName>
</protein>
<comment type="similarity">
    <text evidence="1">Belongs to the GroES chaperonin family.</text>
</comment>
<evidence type="ECO:0000313" key="3">
    <source>
        <dbReference type="EMBL" id="MWV54029.1"/>
    </source>
</evidence>
<proteinExistence type="inferred from homology"/>
<dbReference type="SUPFAM" id="SSF50129">
    <property type="entry name" value="GroES-like"/>
    <property type="match status" value="1"/>
</dbReference>
<gene>
    <name evidence="3" type="ORF">GJ685_02990</name>
</gene>
<keyword evidence="2" id="KW-0143">Chaperone</keyword>
<dbReference type="RefSeq" id="WP_149997778.1">
    <property type="nucleotide sequence ID" value="NZ_CP041698.1"/>
</dbReference>
<reference evidence="3 4" key="1">
    <citation type="submission" date="2019-11" db="EMBL/GenBank/DDBJ databases">
        <title>Green- and brown-colored morphotypes of Chlorobia in the stratified aquatic ecosystems of Kandalaksha Gulf (White Sea): A model for study of the accessory genome evolution.</title>
        <authorList>
            <person name="Grouzdev D.S."/>
        </authorList>
    </citation>
    <scope>NUCLEOTIDE SEQUENCE [LARGE SCALE GENOMIC DNA]</scope>
    <source>
        <strain evidence="3 4">ZM</strain>
    </source>
</reference>
<accession>A0ABW9UQS2</accession>
<evidence type="ECO:0000313" key="4">
    <source>
        <dbReference type="Proteomes" id="UP000489351"/>
    </source>
</evidence>
<comment type="caution">
    <text evidence="3">The sequence shown here is derived from an EMBL/GenBank/DDBJ whole genome shotgun (WGS) entry which is preliminary data.</text>
</comment>
<dbReference type="Proteomes" id="UP000489351">
    <property type="component" value="Unassembled WGS sequence"/>
</dbReference>
<organism evidence="3 4">
    <name type="scientific">Chlorobium phaeovibrioides</name>
    <dbReference type="NCBI Taxonomy" id="1094"/>
    <lineage>
        <taxon>Bacteria</taxon>
        <taxon>Pseudomonadati</taxon>
        <taxon>Chlorobiota</taxon>
        <taxon>Chlorobiia</taxon>
        <taxon>Chlorobiales</taxon>
        <taxon>Chlorobiaceae</taxon>
        <taxon>Chlorobium/Pelodictyon group</taxon>
        <taxon>Chlorobium</taxon>
    </lineage>
</organism>
<dbReference type="Pfam" id="PF00166">
    <property type="entry name" value="Cpn10"/>
    <property type="match status" value="1"/>
</dbReference>
<dbReference type="SMART" id="SM00883">
    <property type="entry name" value="Cpn10"/>
    <property type="match status" value="1"/>
</dbReference>
<evidence type="ECO:0000256" key="1">
    <source>
        <dbReference type="ARBA" id="ARBA00006975"/>
    </source>
</evidence>
<dbReference type="CDD" id="cd00320">
    <property type="entry name" value="cpn10"/>
    <property type="match status" value="1"/>
</dbReference>
<name>A0ABW9UQS2_CHLPH</name>
<dbReference type="InterPro" id="IPR011032">
    <property type="entry name" value="GroES-like_sf"/>
</dbReference>
<dbReference type="Gene3D" id="2.30.33.40">
    <property type="entry name" value="GroES chaperonin"/>
    <property type="match status" value="1"/>
</dbReference>
<evidence type="ECO:0000256" key="2">
    <source>
        <dbReference type="ARBA" id="ARBA00023186"/>
    </source>
</evidence>
<dbReference type="InterPro" id="IPR020818">
    <property type="entry name" value="Chaperonin_GroES"/>
</dbReference>